<evidence type="ECO:0000313" key="3">
    <source>
        <dbReference type="Proteomes" id="UP000284706"/>
    </source>
</evidence>
<feature type="region of interest" description="Disordered" evidence="1">
    <location>
        <begin position="128"/>
        <end position="169"/>
    </location>
</feature>
<keyword evidence="3" id="KW-1185">Reference proteome</keyword>
<dbReference type="EMBL" id="NHYE01004373">
    <property type="protein sequence ID" value="PPQ84974.1"/>
    <property type="molecule type" value="Genomic_DNA"/>
</dbReference>
<reference evidence="2 3" key="1">
    <citation type="journal article" date="2018" name="Evol. Lett.">
        <title>Horizontal gene cluster transfer increased hallucinogenic mushroom diversity.</title>
        <authorList>
            <person name="Reynolds H.T."/>
            <person name="Vijayakumar V."/>
            <person name="Gluck-Thaler E."/>
            <person name="Korotkin H.B."/>
            <person name="Matheny P.B."/>
            <person name="Slot J.C."/>
        </authorList>
    </citation>
    <scope>NUCLEOTIDE SEQUENCE [LARGE SCALE GENOMIC DNA]</scope>
    <source>
        <strain evidence="2 3">SRW20</strain>
    </source>
</reference>
<gene>
    <name evidence="2" type="ORF">CVT26_008134</name>
</gene>
<sequence>LPILSAPRPSFRVRHDPPSAPAVSNKPSSRILSRGLHPPHASHRLASHRPPNTPSLPPSESYPVDTFSFLPSPEPQPSSLAPSWHWMDDPPFFCECGRGLPPNQPHLDSSCHHCHWQAVTLILDLTRAGPGDKKHRTAQRRMVQKEEKKAGKSREEVLSRSRRDQASDS</sequence>
<name>A0A409X2J9_9AGAR</name>
<evidence type="ECO:0000256" key="1">
    <source>
        <dbReference type="SAM" id="MobiDB-lite"/>
    </source>
</evidence>
<evidence type="ECO:0000313" key="2">
    <source>
        <dbReference type="EMBL" id="PPQ84974.1"/>
    </source>
</evidence>
<accession>A0A409X2J9</accession>
<protein>
    <submittedName>
        <fullName evidence="2">Uncharacterized protein</fullName>
    </submittedName>
</protein>
<proteinExistence type="predicted"/>
<dbReference type="Proteomes" id="UP000284706">
    <property type="component" value="Unassembled WGS sequence"/>
</dbReference>
<feature type="region of interest" description="Disordered" evidence="1">
    <location>
        <begin position="1"/>
        <end position="82"/>
    </location>
</feature>
<feature type="compositionally biased region" description="Basic and acidic residues" evidence="1">
    <location>
        <begin position="143"/>
        <end position="169"/>
    </location>
</feature>
<dbReference type="InParanoid" id="A0A409X2J9"/>
<dbReference type="AlphaFoldDB" id="A0A409X2J9"/>
<feature type="non-terminal residue" evidence="2">
    <location>
        <position position="1"/>
    </location>
</feature>
<comment type="caution">
    <text evidence="2">The sequence shown here is derived from an EMBL/GenBank/DDBJ whole genome shotgun (WGS) entry which is preliminary data.</text>
</comment>
<organism evidence="2 3">
    <name type="scientific">Gymnopilus dilepis</name>
    <dbReference type="NCBI Taxonomy" id="231916"/>
    <lineage>
        <taxon>Eukaryota</taxon>
        <taxon>Fungi</taxon>
        <taxon>Dikarya</taxon>
        <taxon>Basidiomycota</taxon>
        <taxon>Agaricomycotina</taxon>
        <taxon>Agaricomycetes</taxon>
        <taxon>Agaricomycetidae</taxon>
        <taxon>Agaricales</taxon>
        <taxon>Agaricineae</taxon>
        <taxon>Hymenogastraceae</taxon>
        <taxon>Gymnopilus</taxon>
    </lineage>
</organism>